<evidence type="ECO:0000313" key="3">
    <source>
        <dbReference type="EMBL" id="MFC5063574.1"/>
    </source>
</evidence>
<feature type="transmembrane region" description="Helical" evidence="1">
    <location>
        <begin position="180"/>
        <end position="200"/>
    </location>
</feature>
<evidence type="ECO:0000256" key="1">
    <source>
        <dbReference type="SAM" id="Phobius"/>
    </source>
</evidence>
<keyword evidence="1" id="KW-0812">Transmembrane</keyword>
<protein>
    <submittedName>
        <fullName evidence="3">Acyl-CoA dehydrogenase family protein</fullName>
    </submittedName>
</protein>
<dbReference type="Pfam" id="PF02770">
    <property type="entry name" value="Acyl-CoA_dh_M"/>
    <property type="match status" value="1"/>
</dbReference>
<dbReference type="InterPro" id="IPR009100">
    <property type="entry name" value="AcylCoA_DH/oxidase_NM_dom_sf"/>
</dbReference>
<name>A0ABV9YNJ7_9PSEU</name>
<dbReference type="EMBL" id="JBHSIV010000014">
    <property type="protein sequence ID" value="MFC5063574.1"/>
    <property type="molecule type" value="Genomic_DNA"/>
</dbReference>
<evidence type="ECO:0000259" key="2">
    <source>
        <dbReference type="Pfam" id="PF02770"/>
    </source>
</evidence>
<keyword evidence="1" id="KW-0472">Membrane</keyword>
<sequence>MTTAVRRRGADDVLAGPIAELALAPPRGDGRTLANWRVLAAAGARRLDPARLLEAHLDAAVILADLDAPAPTPGSLWGVWAAQAPGAVVEAHAAGDGWVLRGAKAWCSGADRCTHALVTAEAPDGPRLFAVDLAEAGVRPDGGTWRGVGMRGSGTAGVRFDDVPARAISSGEAYLDRPRFWHSAIGVAAVWFGGAVGAAAPLRRRLATGRGDAHDAAHAGHVDATLAAAADVL</sequence>
<reference evidence="4" key="1">
    <citation type="journal article" date="2019" name="Int. J. Syst. Evol. Microbiol.">
        <title>The Global Catalogue of Microorganisms (GCM) 10K type strain sequencing project: providing services to taxonomists for standard genome sequencing and annotation.</title>
        <authorList>
            <consortium name="The Broad Institute Genomics Platform"/>
            <consortium name="The Broad Institute Genome Sequencing Center for Infectious Disease"/>
            <person name="Wu L."/>
            <person name="Ma J."/>
        </authorList>
    </citation>
    <scope>NUCLEOTIDE SEQUENCE [LARGE SCALE GENOMIC DNA]</scope>
    <source>
        <strain evidence="4">CGMCC 4.7093</strain>
    </source>
</reference>
<dbReference type="SUPFAM" id="SSF56645">
    <property type="entry name" value="Acyl-CoA dehydrogenase NM domain-like"/>
    <property type="match status" value="1"/>
</dbReference>
<dbReference type="RefSeq" id="WP_378036919.1">
    <property type="nucleotide sequence ID" value="NZ_JBHSIV010000014.1"/>
</dbReference>
<organism evidence="3 4">
    <name type="scientific">Actinomycetospora atypica</name>
    <dbReference type="NCBI Taxonomy" id="1290095"/>
    <lineage>
        <taxon>Bacteria</taxon>
        <taxon>Bacillati</taxon>
        <taxon>Actinomycetota</taxon>
        <taxon>Actinomycetes</taxon>
        <taxon>Pseudonocardiales</taxon>
        <taxon>Pseudonocardiaceae</taxon>
        <taxon>Actinomycetospora</taxon>
    </lineage>
</organism>
<accession>A0ABV9YNJ7</accession>
<gene>
    <name evidence="3" type="ORF">ACFPBZ_15235</name>
</gene>
<keyword evidence="1" id="KW-1133">Transmembrane helix</keyword>
<dbReference type="Gene3D" id="2.40.110.10">
    <property type="entry name" value="Butyryl-CoA Dehydrogenase, subunit A, domain 2"/>
    <property type="match status" value="1"/>
</dbReference>
<comment type="caution">
    <text evidence="3">The sequence shown here is derived from an EMBL/GenBank/DDBJ whole genome shotgun (WGS) entry which is preliminary data.</text>
</comment>
<feature type="domain" description="Acyl-CoA oxidase/dehydrogenase middle" evidence="2">
    <location>
        <begin position="91"/>
        <end position="163"/>
    </location>
</feature>
<proteinExistence type="predicted"/>
<feature type="non-terminal residue" evidence="3">
    <location>
        <position position="233"/>
    </location>
</feature>
<keyword evidence="4" id="KW-1185">Reference proteome</keyword>
<dbReference type="InterPro" id="IPR046373">
    <property type="entry name" value="Acyl-CoA_Oxase/DH_mid-dom_sf"/>
</dbReference>
<dbReference type="InterPro" id="IPR006091">
    <property type="entry name" value="Acyl-CoA_Oxase/DH_mid-dom"/>
</dbReference>
<dbReference type="Proteomes" id="UP001595947">
    <property type="component" value="Unassembled WGS sequence"/>
</dbReference>
<evidence type="ECO:0000313" key="4">
    <source>
        <dbReference type="Proteomes" id="UP001595947"/>
    </source>
</evidence>